<reference evidence="6 7" key="1">
    <citation type="submission" date="2019-07" db="EMBL/GenBank/DDBJ databases">
        <title>Qingshengfaniella alkalisoli gen. nov., sp. nov., isolated from saline soil.</title>
        <authorList>
            <person name="Xu L."/>
            <person name="Huang X.-X."/>
            <person name="Sun J.-Q."/>
        </authorList>
    </citation>
    <scope>NUCLEOTIDE SEQUENCE [LARGE SCALE GENOMIC DNA]</scope>
    <source>
        <strain evidence="6 7">DSM 27279</strain>
    </source>
</reference>
<proteinExistence type="inferred from homology"/>
<dbReference type="Proteomes" id="UP000318405">
    <property type="component" value="Unassembled WGS sequence"/>
</dbReference>
<keyword evidence="7" id="KW-1185">Reference proteome</keyword>
<feature type="domain" description="SsuA/THI5-like" evidence="5">
    <location>
        <begin position="38"/>
        <end position="245"/>
    </location>
</feature>
<comment type="caution">
    <text evidence="6">The sequence shown here is derived from an EMBL/GenBank/DDBJ whole genome shotgun (WGS) entry which is preliminary data.</text>
</comment>
<feature type="chain" id="PRO_5021745768" evidence="4">
    <location>
        <begin position="24"/>
        <end position="328"/>
    </location>
</feature>
<dbReference type="EMBL" id="VLTJ01000001">
    <property type="protein sequence ID" value="TSH99163.1"/>
    <property type="molecule type" value="Genomic_DNA"/>
</dbReference>
<dbReference type="OrthoDB" id="8555942at2"/>
<accession>A0A556B1Y1</accession>
<feature type="signal peptide" evidence="4">
    <location>
        <begin position="1"/>
        <end position="23"/>
    </location>
</feature>
<dbReference type="Pfam" id="PF09084">
    <property type="entry name" value="NMT1"/>
    <property type="match status" value="1"/>
</dbReference>
<keyword evidence="3 4" id="KW-0732">Signal</keyword>
<organism evidence="6 7">
    <name type="scientific">Verticiella sediminum</name>
    <dbReference type="NCBI Taxonomy" id="1247510"/>
    <lineage>
        <taxon>Bacteria</taxon>
        <taxon>Pseudomonadati</taxon>
        <taxon>Pseudomonadota</taxon>
        <taxon>Betaproteobacteria</taxon>
        <taxon>Burkholderiales</taxon>
        <taxon>Alcaligenaceae</taxon>
        <taxon>Verticiella</taxon>
    </lineage>
</organism>
<gene>
    <name evidence="6" type="ORF">FOZ76_00035</name>
</gene>
<comment type="similarity">
    <text evidence="2">Belongs to the bacterial solute-binding protein SsuA/TauA family.</text>
</comment>
<dbReference type="PANTHER" id="PTHR30024">
    <property type="entry name" value="ALIPHATIC SULFONATES-BINDING PROTEIN-RELATED"/>
    <property type="match status" value="1"/>
</dbReference>
<evidence type="ECO:0000256" key="3">
    <source>
        <dbReference type="ARBA" id="ARBA00022729"/>
    </source>
</evidence>
<dbReference type="GO" id="GO:0042918">
    <property type="term" value="P:alkanesulfonate transmembrane transport"/>
    <property type="evidence" value="ECO:0007669"/>
    <property type="project" value="TreeGrafter"/>
</dbReference>
<dbReference type="SUPFAM" id="SSF53850">
    <property type="entry name" value="Periplasmic binding protein-like II"/>
    <property type="match status" value="1"/>
</dbReference>
<evidence type="ECO:0000256" key="1">
    <source>
        <dbReference type="ARBA" id="ARBA00004418"/>
    </source>
</evidence>
<sequence>MRRLLVLMQVFVACLVLPLPASAQAPKPITLAVQLNSDIPQILIAAERKLWEEQGLDVQLIPTATGRETLEALAGGQADFAVFADLPATIAALRRQPFMIIADVARYNGQRAIASKKRMKKFDSPADLDGVRLGTTLGTSVEYLTAVLLQRGNATATIVNATPADLIPALVRGDIDASVPFPSVYAQAKKLLGDDYMELKATGYAAHILLATSPAMIKDRPDDVEKFLRAVLQGEEVVVNDPTAAKEAVIRASKGVMTLDVLDSMWPDYDHRLILTNDLATYMSEQAAWVADKGMIKVEKDQGSPQALRGYIHDKPLATLAPERVRLD</sequence>
<dbReference type="RefSeq" id="WP_143946072.1">
    <property type="nucleotide sequence ID" value="NZ_BAABMB010000001.1"/>
</dbReference>
<dbReference type="Gene3D" id="3.40.190.10">
    <property type="entry name" value="Periplasmic binding protein-like II"/>
    <property type="match status" value="2"/>
</dbReference>
<protein>
    <submittedName>
        <fullName evidence="6">Transporter substrate-binding domain-containing protein</fullName>
    </submittedName>
</protein>
<evidence type="ECO:0000313" key="6">
    <source>
        <dbReference type="EMBL" id="TSH99163.1"/>
    </source>
</evidence>
<comment type="subcellular location">
    <subcellularLocation>
        <location evidence="1">Periplasm</location>
    </subcellularLocation>
</comment>
<dbReference type="AlphaFoldDB" id="A0A556B1Y1"/>
<evidence type="ECO:0000313" key="7">
    <source>
        <dbReference type="Proteomes" id="UP000318405"/>
    </source>
</evidence>
<evidence type="ECO:0000259" key="5">
    <source>
        <dbReference type="Pfam" id="PF09084"/>
    </source>
</evidence>
<dbReference type="InterPro" id="IPR015168">
    <property type="entry name" value="SsuA/THI5"/>
</dbReference>
<evidence type="ECO:0000256" key="4">
    <source>
        <dbReference type="SAM" id="SignalP"/>
    </source>
</evidence>
<dbReference type="GO" id="GO:0042597">
    <property type="term" value="C:periplasmic space"/>
    <property type="evidence" value="ECO:0007669"/>
    <property type="project" value="UniProtKB-SubCell"/>
</dbReference>
<evidence type="ECO:0000256" key="2">
    <source>
        <dbReference type="ARBA" id="ARBA00010742"/>
    </source>
</evidence>
<dbReference type="PANTHER" id="PTHR30024:SF47">
    <property type="entry name" value="TAURINE-BINDING PERIPLASMIC PROTEIN"/>
    <property type="match status" value="1"/>
</dbReference>
<name>A0A556B1Y1_9BURK</name>